<sequence>APVAGGVTGDETPDDVEGLANYSDHLRNELGVPTMATVHATTRDEVDTLVATGRADLCTYYGPPITDE</sequence>
<evidence type="ECO:0000313" key="1">
    <source>
        <dbReference type="EMBL" id="MFC6723558.1"/>
    </source>
</evidence>
<organism evidence="1 2">
    <name type="scientific">Halobium palmae</name>
    <dbReference type="NCBI Taxonomy" id="1776492"/>
    <lineage>
        <taxon>Archaea</taxon>
        <taxon>Methanobacteriati</taxon>
        <taxon>Methanobacteriota</taxon>
        <taxon>Stenosarchaea group</taxon>
        <taxon>Halobacteria</taxon>
        <taxon>Halobacteriales</taxon>
        <taxon>Haloferacaceae</taxon>
        <taxon>Halobium</taxon>
    </lineage>
</organism>
<feature type="non-terminal residue" evidence="1">
    <location>
        <position position="1"/>
    </location>
</feature>
<accession>A0ABD5RX11</accession>
<dbReference type="Proteomes" id="UP001596328">
    <property type="component" value="Unassembled WGS sequence"/>
</dbReference>
<comment type="caution">
    <text evidence="1">The sequence shown here is derived from an EMBL/GenBank/DDBJ whole genome shotgun (WGS) entry which is preliminary data.</text>
</comment>
<proteinExistence type="predicted"/>
<keyword evidence="2" id="KW-1185">Reference proteome</keyword>
<evidence type="ECO:0000313" key="2">
    <source>
        <dbReference type="Proteomes" id="UP001596328"/>
    </source>
</evidence>
<reference evidence="1 2" key="1">
    <citation type="journal article" date="2019" name="Int. J. Syst. Evol. Microbiol.">
        <title>The Global Catalogue of Microorganisms (GCM) 10K type strain sequencing project: providing services to taxonomists for standard genome sequencing and annotation.</title>
        <authorList>
            <consortium name="The Broad Institute Genomics Platform"/>
            <consortium name="The Broad Institute Genome Sequencing Center for Infectious Disease"/>
            <person name="Wu L."/>
            <person name="Ma J."/>
        </authorList>
    </citation>
    <scope>NUCLEOTIDE SEQUENCE [LARGE SCALE GENOMIC DNA]</scope>
    <source>
        <strain evidence="1 2">NBRC 111368</strain>
    </source>
</reference>
<dbReference type="EMBL" id="JBHSWU010000025">
    <property type="protein sequence ID" value="MFC6723558.1"/>
    <property type="molecule type" value="Genomic_DNA"/>
</dbReference>
<name>A0ABD5RX11_9EURY</name>
<gene>
    <name evidence="1" type="ORF">ACFQE1_03965</name>
</gene>
<protein>
    <submittedName>
        <fullName evidence="1">Uncharacterized protein</fullName>
    </submittedName>
</protein>
<dbReference type="AlphaFoldDB" id="A0ABD5RX11"/>